<organism evidence="4 5">
    <name type="scientific">Legionella bozemanae</name>
    <name type="common">Fluoribacter bozemanae</name>
    <dbReference type="NCBI Taxonomy" id="447"/>
    <lineage>
        <taxon>Bacteria</taxon>
        <taxon>Pseudomonadati</taxon>
        <taxon>Pseudomonadota</taxon>
        <taxon>Gammaproteobacteria</taxon>
        <taxon>Legionellales</taxon>
        <taxon>Legionellaceae</taxon>
        <taxon>Legionella</taxon>
    </lineage>
</organism>
<dbReference type="SMART" id="SM00062">
    <property type="entry name" value="PBPb"/>
    <property type="match status" value="1"/>
</dbReference>
<comment type="caution">
    <text evidence="4">The sequence shown here is derived from an EMBL/GenBank/DDBJ whole genome shotgun (WGS) entry which is preliminary data.</text>
</comment>
<dbReference type="Pfam" id="PF00497">
    <property type="entry name" value="SBP_bac_3"/>
    <property type="match status" value="1"/>
</dbReference>
<reference evidence="4 5" key="1">
    <citation type="submission" date="2015-11" db="EMBL/GenBank/DDBJ databases">
        <title>Genomic analysis of 38 Legionella species identifies large and diverse effector repertoires.</title>
        <authorList>
            <person name="Burstein D."/>
            <person name="Amaro F."/>
            <person name="Zusman T."/>
            <person name="Lifshitz Z."/>
            <person name="Cohen O."/>
            <person name="Gilbert J.A."/>
            <person name="Pupko T."/>
            <person name="Shuman H.A."/>
            <person name="Segal G."/>
        </authorList>
    </citation>
    <scope>NUCLEOTIDE SEQUENCE [LARGE SCALE GENOMIC DNA]</scope>
    <source>
        <strain evidence="4 5">WIGA</strain>
    </source>
</reference>
<evidence type="ECO:0000256" key="1">
    <source>
        <dbReference type="ARBA" id="ARBA00010333"/>
    </source>
</evidence>
<keyword evidence="2" id="KW-0732">Signal</keyword>
<sequence>MKSIKILPGLIFCFFFSTFSHSAVKIGTLFYDPPFIISTGEGFDIELSRLICKHLEIECELIPKKGPNQLYEALKNGEVDLAISGITVSPVRKADYIFSLPYLLSKNQFLTLKQNHFDSIDDLNGSKIGVIHDELSGGVLYSYLNKNYQNKFKIIEYETPEDMFAALHDKTISAVFLYRSDMNFWNQNGNDLFKPLGDVVVLGEGIAIMAKPQQAALIARINKILEKIEEDDSYLTLYQTYFSNQ</sequence>
<gene>
    <name evidence="4" type="ORF">Lboz_3354</name>
</gene>
<dbReference type="PANTHER" id="PTHR35936">
    <property type="entry name" value="MEMBRANE-BOUND LYTIC MUREIN TRANSGLYCOSYLASE F"/>
    <property type="match status" value="1"/>
</dbReference>
<proteinExistence type="inferred from homology"/>
<dbReference type="Gene3D" id="3.40.190.10">
    <property type="entry name" value="Periplasmic binding protein-like II"/>
    <property type="match status" value="2"/>
</dbReference>
<comment type="similarity">
    <text evidence="1">Belongs to the bacterial solute-binding protein 3 family.</text>
</comment>
<dbReference type="SUPFAM" id="SSF53850">
    <property type="entry name" value="Periplasmic binding protein-like II"/>
    <property type="match status" value="1"/>
</dbReference>
<dbReference type="InterPro" id="IPR001638">
    <property type="entry name" value="Solute-binding_3/MltF_N"/>
</dbReference>
<dbReference type="EMBL" id="LNXU01000052">
    <property type="protein sequence ID" value="KTC68571.1"/>
    <property type="molecule type" value="Genomic_DNA"/>
</dbReference>
<evidence type="ECO:0000256" key="2">
    <source>
        <dbReference type="ARBA" id="ARBA00022729"/>
    </source>
</evidence>
<feature type="domain" description="Solute-binding protein family 3/N-terminal" evidence="3">
    <location>
        <begin position="23"/>
        <end position="245"/>
    </location>
</feature>
<accession>A0A0W0RC38</accession>
<dbReference type="Proteomes" id="UP000054695">
    <property type="component" value="Unassembled WGS sequence"/>
</dbReference>
<dbReference type="AlphaFoldDB" id="A0A0W0RC38"/>
<evidence type="ECO:0000259" key="3">
    <source>
        <dbReference type="SMART" id="SM00062"/>
    </source>
</evidence>
<dbReference type="RefSeq" id="WP_058460888.1">
    <property type="nucleotide sequence ID" value="NZ_CAAAIY010000027.1"/>
</dbReference>
<name>A0A0W0RC38_LEGBO</name>
<protein>
    <submittedName>
        <fullName evidence="4">Arginine-binding periplasmic protein</fullName>
    </submittedName>
</protein>
<keyword evidence="5" id="KW-1185">Reference proteome</keyword>
<evidence type="ECO:0000313" key="5">
    <source>
        <dbReference type="Proteomes" id="UP000054695"/>
    </source>
</evidence>
<dbReference type="OrthoDB" id="5650375at2"/>
<dbReference type="STRING" id="447.Lboz_3354"/>
<dbReference type="PATRIC" id="fig|447.4.peg.3585"/>
<evidence type="ECO:0000313" key="4">
    <source>
        <dbReference type="EMBL" id="KTC68571.1"/>
    </source>
</evidence>